<dbReference type="AlphaFoldDB" id="A0A1E4TFE3"/>
<keyword evidence="4 10" id="KW-0812">Transmembrane</keyword>
<dbReference type="SUPFAM" id="SSF103506">
    <property type="entry name" value="Mitochondrial carrier"/>
    <property type="match status" value="1"/>
</dbReference>
<dbReference type="InterPro" id="IPR023395">
    <property type="entry name" value="MCP_dom_sf"/>
</dbReference>
<evidence type="ECO:0000256" key="1">
    <source>
        <dbReference type="ARBA" id="ARBA00004448"/>
    </source>
</evidence>
<evidence type="ECO:0008006" key="14">
    <source>
        <dbReference type="Google" id="ProtNLM"/>
    </source>
</evidence>
<keyword evidence="5" id="KW-0677">Repeat</keyword>
<evidence type="ECO:0000313" key="13">
    <source>
        <dbReference type="Proteomes" id="UP000095023"/>
    </source>
</evidence>
<evidence type="ECO:0000256" key="8">
    <source>
        <dbReference type="ARBA" id="ARBA00023128"/>
    </source>
</evidence>
<evidence type="ECO:0000256" key="3">
    <source>
        <dbReference type="ARBA" id="ARBA00022448"/>
    </source>
</evidence>
<keyword evidence="9 10" id="KW-0472">Membrane</keyword>
<organism evidence="12 13">
    <name type="scientific">Tortispora caseinolytica NRRL Y-17796</name>
    <dbReference type="NCBI Taxonomy" id="767744"/>
    <lineage>
        <taxon>Eukaryota</taxon>
        <taxon>Fungi</taxon>
        <taxon>Dikarya</taxon>
        <taxon>Ascomycota</taxon>
        <taxon>Saccharomycotina</taxon>
        <taxon>Trigonopsidomycetes</taxon>
        <taxon>Trigonopsidales</taxon>
        <taxon>Trigonopsidaceae</taxon>
        <taxon>Tortispora</taxon>
    </lineage>
</organism>
<dbReference type="PANTHER" id="PTHR45683">
    <property type="entry name" value="MITOCHONDRIAL NICOTINAMIDE ADENINE DINUCLEOTIDE TRANSPORTER 1-RELATED-RELATED"/>
    <property type="match status" value="1"/>
</dbReference>
<keyword evidence="13" id="KW-1185">Reference proteome</keyword>
<dbReference type="GO" id="GO:0015215">
    <property type="term" value="F:nucleotide transmembrane transporter activity"/>
    <property type="evidence" value="ECO:0007669"/>
    <property type="project" value="UniProtKB-ARBA"/>
</dbReference>
<keyword evidence="3 11" id="KW-0813">Transport</keyword>
<dbReference type="OrthoDB" id="10266426at2759"/>
<feature type="non-terminal residue" evidence="12">
    <location>
        <position position="299"/>
    </location>
</feature>
<dbReference type="Pfam" id="PF00153">
    <property type="entry name" value="Mito_carr"/>
    <property type="match status" value="3"/>
</dbReference>
<dbReference type="Gene3D" id="1.50.40.10">
    <property type="entry name" value="Mitochondrial carrier domain"/>
    <property type="match status" value="2"/>
</dbReference>
<feature type="non-terminal residue" evidence="12">
    <location>
        <position position="1"/>
    </location>
</feature>
<reference evidence="13" key="1">
    <citation type="submission" date="2016-02" db="EMBL/GenBank/DDBJ databases">
        <title>Comparative genomics of biotechnologically important yeasts.</title>
        <authorList>
            <consortium name="DOE Joint Genome Institute"/>
            <person name="Riley R."/>
            <person name="Haridas S."/>
            <person name="Wolfe K.H."/>
            <person name="Lopes M.R."/>
            <person name="Hittinger C.T."/>
            <person name="Goker M."/>
            <person name="Salamov A."/>
            <person name="Wisecaver J."/>
            <person name="Long T.M."/>
            <person name="Aerts A.L."/>
            <person name="Barry K."/>
            <person name="Choi C."/>
            <person name="Clum A."/>
            <person name="Coughlan A.Y."/>
            <person name="Deshpande S."/>
            <person name="Douglass A.P."/>
            <person name="Hanson S.J."/>
            <person name="Klenk H.-P."/>
            <person name="Labutti K."/>
            <person name="Lapidus A."/>
            <person name="Lindquist E."/>
            <person name="Lipzen A."/>
            <person name="Meier-Kolthoff J.P."/>
            <person name="Ohm R.A."/>
            <person name="Otillar R.P."/>
            <person name="Pangilinan J."/>
            <person name="Peng Y."/>
            <person name="Rokas A."/>
            <person name="Rosa C.A."/>
            <person name="Scheuner C."/>
            <person name="Sibirny A.A."/>
            <person name="Slot J.C."/>
            <person name="Stielow J.B."/>
            <person name="Sun H."/>
            <person name="Kurtzman C.P."/>
            <person name="Blackwell M."/>
            <person name="Jeffries T.W."/>
            <person name="Grigoriev I.V."/>
        </authorList>
    </citation>
    <scope>NUCLEOTIDE SEQUENCE [LARGE SCALE GENOMIC DNA]</scope>
    <source>
        <strain evidence="13">NRRL Y-17796</strain>
    </source>
</reference>
<dbReference type="InterPro" id="IPR002067">
    <property type="entry name" value="MCP"/>
</dbReference>
<dbReference type="GO" id="GO:0005743">
    <property type="term" value="C:mitochondrial inner membrane"/>
    <property type="evidence" value="ECO:0007669"/>
    <property type="project" value="UniProtKB-SubCell"/>
</dbReference>
<evidence type="ECO:0000256" key="6">
    <source>
        <dbReference type="ARBA" id="ARBA00022792"/>
    </source>
</evidence>
<dbReference type="Proteomes" id="UP000095023">
    <property type="component" value="Unassembled WGS sequence"/>
</dbReference>
<proteinExistence type="inferred from homology"/>
<dbReference type="PRINTS" id="PR00926">
    <property type="entry name" value="MITOCARRIER"/>
</dbReference>
<keyword evidence="7" id="KW-1133">Transmembrane helix</keyword>
<dbReference type="FunFam" id="1.50.40.10:FF:000075">
    <property type="entry name" value="Nicotinamide adenine dinucleotide transporter 2, mitochondrial"/>
    <property type="match status" value="1"/>
</dbReference>
<evidence type="ECO:0000256" key="5">
    <source>
        <dbReference type="ARBA" id="ARBA00022737"/>
    </source>
</evidence>
<accession>A0A1E4TFE3</accession>
<evidence type="ECO:0000256" key="11">
    <source>
        <dbReference type="RuleBase" id="RU000488"/>
    </source>
</evidence>
<evidence type="ECO:0000256" key="2">
    <source>
        <dbReference type="ARBA" id="ARBA00006375"/>
    </source>
</evidence>
<evidence type="ECO:0000256" key="9">
    <source>
        <dbReference type="ARBA" id="ARBA00023136"/>
    </source>
</evidence>
<feature type="repeat" description="Solcar" evidence="10">
    <location>
        <begin position="212"/>
        <end position="299"/>
    </location>
</feature>
<dbReference type="InterPro" id="IPR018108">
    <property type="entry name" value="MCP_transmembrane"/>
</dbReference>
<sequence length="299" mass="32411">AVSGAVAGMVSGIAVCPLDVIKTRQQATGILTHSVHRPSIVTIVQDIWTNSGFRGFYRGLAPIILGYVPTWMVYFPIYEQLKVSLRGVFASTSATANVGADPLGPVQKEGYLINILAAVGAGGSSTLVTNPIWVVKTRLMSQGIGTSTFKYTSTLDAFRTMYRQEGLKAFYSGIGPALFGLTHVALQFPLYEVLKTVLGADEAHREESTVTKYMGKVMVASSLSKMGASLVTYPHEVVRTSMQIALNTGKDNSLQGPKFIDVLATIYRQQGWRGFYAGLMTNFLRVVPASAITLMTYEF</sequence>
<name>A0A1E4TFE3_9ASCO</name>
<evidence type="ECO:0000313" key="12">
    <source>
        <dbReference type="EMBL" id="ODV90484.1"/>
    </source>
</evidence>
<gene>
    <name evidence="12" type="ORF">CANCADRAFT_12151</name>
</gene>
<feature type="repeat" description="Solcar" evidence="10">
    <location>
        <begin position="109"/>
        <end position="197"/>
    </location>
</feature>
<keyword evidence="8" id="KW-0496">Mitochondrion</keyword>
<evidence type="ECO:0000256" key="7">
    <source>
        <dbReference type="ARBA" id="ARBA00022989"/>
    </source>
</evidence>
<comment type="similarity">
    <text evidence="2 11">Belongs to the mitochondrial carrier (TC 2.A.29) family.</text>
</comment>
<dbReference type="EMBL" id="KV453842">
    <property type="protein sequence ID" value="ODV90484.1"/>
    <property type="molecule type" value="Genomic_DNA"/>
</dbReference>
<keyword evidence="6" id="KW-0999">Mitochondrion inner membrane</keyword>
<comment type="subcellular location">
    <subcellularLocation>
        <location evidence="1">Mitochondrion inner membrane</location>
        <topology evidence="1">Multi-pass membrane protein</topology>
    </subcellularLocation>
</comment>
<evidence type="ECO:0000256" key="4">
    <source>
        <dbReference type="ARBA" id="ARBA00022692"/>
    </source>
</evidence>
<evidence type="ECO:0000256" key="10">
    <source>
        <dbReference type="PROSITE-ProRule" id="PRU00282"/>
    </source>
</evidence>
<protein>
    <recommendedName>
        <fullName evidence="14">Mitochondrial carrier protein</fullName>
    </recommendedName>
</protein>
<dbReference type="PROSITE" id="PS50920">
    <property type="entry name" value="SOLCAR"/>
    <property type="match status" value="3"/>
</dbReference>
<feature type="repeat" description="Solcar" evidence="10">
    <location>
        <begin position="1"/>
        <end position="84"/>
    </location>
</feature>
<dbReference type="InterPro" id="IPR044712">
    <property type="entry name" value="SLC25A32-like"/>
</dbReference>